<dbReference type="GO" id="GO:0003700">
    <property type="term" value="F:DNA-binding transcription factor activity"/>
    <property type="evidence" value="ECO:0007669"/>
    <property type="project" value="InterPro"/>
</dbReference>
<dbReference type="FunFam" id="1.10.10.60:FF:000154">
    <property type="entry name" value="Transcription factor SRM1"/>
    <property type="match status" value="1"/>
</dbReference>
<dbReference type="PANTHER" id="PTHR43952">
    <property type="entry name" value="MYB FAMILY TRANSCRIPTION FACTOR-RELATED"/>
    <property type="match status" value="1"/>
</dbReference>
<keyword evidence="2" id="KW-0805">Transcription regulation</keyword>
<proteinExistence type="predicted"/>
<feature type="region of interest" description="Disordered" evidence="5">
    <location>
        <begin position="1"/>
        <end position="199"/>
    </location>
</feature>
<feature type="compositionally biased region" description="Low complexity" evidence="5">
    <location>
        <begin position="151"/>
        <end position="165"/>
    </location>
</feature>
<feature type="domain" description="Myb-like" evidence="6">
    <location>
        <begin position="192"/>
        <end position="241"/>
    </location>
</feature>
<dbReference type="GO" id="GO:0005634">
    <property type="term" value="C:nucleus"/>
    <property type="evidence" value="ECO:0007669"/>
    <property type="project" value="UniProtKB-SubCell"/>
</dbReference>
<dbReference type="InterPro" id="IPR001005">
    <property type="entry name" value="SANT/Myb"/>
</dbReference>
<keyword evidence="4" id="KW-0539">Nucleus</keyword>
<comment type="subcellular location">
    <subcellularLocation>
        <location evidence="1">Nucleus</location>
    </subcellularLocation>
</comment>
<feature type="compositionally biased region" description="Basic residues" evidence="5">
    <location>
        <begin position="1"/>
        <end position="28"/>
    </location>
</feature>
<evidence type="ECO:0000256" key="2">
    <source>
        <dbReference type="ARBA" id="ARBA00023015"/>
    </source>
</evidence>
<dbReference type="Pfam" id="PF00249">
    <property type="entry name" value="Myb_DNA-binding"/>
    <property type="match status" value="1"/>
</dbReference>
<organism evidence="7 8">
    <name type="scientific">Aegilops tauschii subsp. strangulata</name>
    <name type="common">Goatgrass</name>
    <dbReference type="NCBI Taxonomy" id="200361"/>
    <lineage>
        <taxon>Eukaryota</taxon>
        <taxon>Viridiplantae</taxon>
        <taxon>Streptophyta</taxon>
        <taxon>Embryophyta</taxon>
        <taxon>Tracheophyta</taxon>
        <taxon>Spermatophyta</taxon>
        <taxon>Magnoliopsida</taxon>
        <taxon>Liliopsida</taxon>
        <taxon>Poales</taxon>
        <taxon>Poaceae</taxon>
        <taxon>BOP clade</taxon>
        <taxon>Pooideae</taxon>
        <taxon>Triticodae</taxon>
        <taxon>Triticeae</taxon>
        <taxon>Triticinae</taxon>
        <taxon>Aegilops</taxon>
    </lineage>
</organism>
<reference evidence="7" key="3">
    <citation type="journal article" date="2017" name="Nature">
        <title>Genome sequence of the progenitor of the wheat D genome Aegilops tauschii.</title>
        <authorList>
            <person name="Luo M.C."/>
            <person name="Gu Y.Q."/>
            <person name="Puiu D."/>
            <person name="Wang H."/>
            <person name="Twardziok S.O."/>
            <person name="Deal K.R."/>
            <person name="Huo N."/>
            <person name="Zhu T."/>
            <person name="Wang L."/>
            <person name="Wang Y."/>
            <person name="McGuire P.E."/>
            <person name="Liu S."/>
            <person name="Long H."/>
            <person name="Ramasamy R.K."/>
            <person name="Rodriguez J.C."/>
            <person name="Van S.L."/>
            <person name="Yuan L."/>
            <person name="Wang Z."/>
            <person name="Xia Z."/>
            <person name="Xiao L."/>
            <person name="Anderson O.D."/>
            <person name="Ouyang S."/>
            <person name="Liang Y."/>
            <person name="Zimin A.V."/>
            <person name="Pertea G."/>
            <person name="Qi P."/>
            <person name="Bennetzen J.L."/>
            <person name="Dai X."/>
            <person name="Dawson M.W."/>
            <person name="Muller H.G."/>
            <person name="Kugler K."/>
            <person name="Rivarola-Duarte L."/>
            <person name="Spannagl M."/>
            <person name="Mayer K.F.X."/>
            <person name="Lu F.H."/>
            <person name="Bevan M.W."/>
            <person name="Leroy P."/>
            <person name="Li P."/>
            <person name="You F.M."/>
            <person name="Sun Q."/>
            <person name="Liu Z."/>
            <person name="Lyons E."/>
            <person name="Wicker T."/>
            <person name="Salzberg S.L."/>
            <person name="Devos K.M."/>
            <person name="Dvorak J."/>
        </authorList>
    </citation>
    <scope>NUCLEOTIDE SEQUENCE [LARGE SCALE GENOMIC DNA]</scope>
    <source>
        <strain evidence="7">cv. AL8/78</strain>
    </source>
</reference>
<reference evidence="7" key="5">
    <citation type="journal article" date="2021" name="G3 (Bethesda)">
        <title>Aegilops tauschii genome assembly Aet v5.0 features greater sequence contiguity and improved annotation.</title>
        <authorList>
            <person name="Wang L."/>
            <person name="Zhu T."/>
            <person name="Rodriguez J.C."/>
            <person name="Deal K.R."/>
            <person name="Dubcovsky J."/>
            <person name="McGuire P.E."/>
            <person name="Lux T."/>
            <person name="Spannagl M."/>
            <person name="Mayer K.F.X."/>
            <person name="Baldrich P."/>
            <person name="Meyers B.C."/>
            <person name="Huo N."/>
            <person name="Gu Y.Q."/>
            <person name="Zhou H."/>
            <person name="Devos K.M."/>
            <person name="Bennetzen J.L."/>
            <person name="Unver T."/>
            <person name="Budak H."/>
            <person name="Gulick P.J."/>
            <person name="Galiba G."/>
            <person name="Kalapos B."/>
            <person name="Nelson D.R."/>
            <person name="Li P."/>
            <person name="You F.M."/>
            <person name="Luo M.C."/>
            <person name="Dvorak J."/>
        </authorList>
    </citation>
    <scope>NUCLEOTIDE SEQUENCE [LARGE SCALE GENOMIC DNA]</scope>
    <source>
        <strain evidence="7">cv. AL8/78</strain>
    </source>
</reference>
<dbReference type="SMART" id="SM00717">
    <property type="entry name" value="SANT"/>
    <property type="match status" value="1"/>
</dbReference>
<feature type="compositionally biased region" description="Gly residues" evidence="5">
    <location>
        <begin position="180"/>
        <end position="193"/>
    </location>
</feature>
<dbReference type="CDD" id="cd00167">
    <property type="entry name" value="SANT"/>
    <property type="match status" value="1"/>
</dbReference>
<dbReference type="InterPro" id="IPR044636">
    <property type="entry name" value="RADIALIS-like"/>
</dbReference>
<reference evidence="7" key="4">
    <citation type="submission" date="2019-03" db="UniProtKB">
        <authorList>
            <consortium name="EnsemblPlants"/>
        </authorList>
    </citation>
    <scope>IDENTIFICATION</scope>
</reference>
<evidence type="ECO:0000256" key="3">
    <source>
        <dbReference type="ARBA" id="ARBA00023163"/>
    </source>
</evidence>
<dbReference type="Gramene" id="AET2Gv21226700.6">
    <property type="protein sequence ID" value="AET2Gv21226700.6"/>
    <property type="gene ID" value="AET2Gv21226700"/>
</dbReference>
<evidence type="ECO:0000313" key="8">
    <source>
        <dbReference type="Proteomes" id="UP000015105"/>
    </source>
</evidence>
<dbReference type="InterPro" id="IPR009057">
    <property type="entry name" value="Homeodomain-like_sf"/>
</dbReference>
<keyword evidence="8" id="KW-1185">Reference proteome</keyword>
<evidence type="ECO:0000313" key="7">
    <source>
        <dbReference type="EnsemblPlants" id="AET2Gv21226700.6"/>
    </source>
</evidence>
<evidence type="ECO:0000256" key="4">
    <source>
        <dbReference type="ARBA" id="ARBA00023242"/>
    </source>
</evidence>
<evidence type="ECO:0000256" key="5">
    <source>
        <dbReference type="SAM" id="MobiDB-lite"/>
    </source>
</evidence>
<protein>
    <recommendedName>
        <fullName evidence="6">Myb-like domain-containing protein</fullName>
    </recommendedName>
</protein>
<reference evidence="8" key="2">
    <citation type="journal article" date="2017" name="Nat. Plants">
        <title>The Aegilops tauschii genome reveals multiple impacts of transposons.</title>
        <authorList>
            <person name="Zhao G."/>
            <person name="Zou C."/>
            <person name="Li K."/>
            <person name="Wang K."/>
            <person name="Li T."/>
            <person name="Gao L."/>
            <person name="Zhang X."/>
            <person name="Wang H."/>
            <person name="Yang Z."/>
            <person name="Liu X."/>
            <person name="Jiang W."/>
            <person name="Mao L."/>
            <person name="Kong X."/>
            <person name="Jiao Y."/>
            <person name="Jia J."/>
        </authorList>
    </citation>
    <scope>NUCLEOTIDE SEQUENCE [LARGE SCALE GENOMIC DNA]</scope>
    <source>
        <strain evidence="8">cv. AL8/78</strain>
    </source>
</reference>
<evidence type="ECO:0000259" key="6">
    <source>
        <dbReference type="PROSITE" id="PS50090"/>
    </source>
</evidence>
<dbReference type="SUPFAM" id="SSF46689">
    <property type="entry name" value="Homeodomain-like"/>
    <property type="match status" value="1"/>
</dbReference>
<evidence type="ECO:0000256" key="1">
    <source>
        <dbReference type="ARBA" id="ARBA00004123"/>
    </source>
</evidence>
<dbReference type="PANTHER" id="PTHR43952:SF13">
    <property type="entry name" value="OS05G0567600 PROTEIN"/>
    <property type="match status" value="1"/>
</dbReference>
<feature type="compositionally biased region" description="Pro residues" evidence="5">
    <location>
        <begin position="117"/>
        <end position="131"/>
    </location>
</feature>
<name>A0A453DFV9_AEGTS</name>
<feature type="compositionally biased region" description="Low complexity" evidence="5">
    <location>
        <begin position="29"/>
        <end position="38"/>
    </location>
</feature>
<sequence length="249" mass="26773">RPPRRLRRARKEKKRKKDRPPRRQRPPGRSHSQPRPACLLPPPRATPTAPRDTGGPTPQSLPRPRAAVKGKISPSSPHPAVTNPPPAAAVDLPPSSASPPSPFSRNPRFIPHEPAATPNPPLPPDLPPPVPHSLSRRRNPSGRLPPREPRGALSRLLFSSSFARGTGPRPAMAAEEASSSGGGEEGSGAGAGGWTREQEKAFENALATVDEEEGEAMWDKIADAVEGKTPEEVRRHYELLVEDVDGIEA</sequence>
<keyword evidence="3" id="KW-0804">Transcription</keyword>
<dbReference type="PROSITE" id="PS50090">
    <property type="entry name" value="MYB_LIKE"/>
    <property type="match status" value="1"/>
</dbReference>
<dbReference type="AlphaFoldDB" id="A0A453DFV9"/>
<reference evidence="8" key="1">
    <citation type="journal article" date="2014" name="Science">
        <title>Ancient hybridizations among the ancestral genomes of bread wheat.</title>
        <authorList>
            <consortium name="International Wheat Genome Sequencing Consortium,"/>
            <person name="Marcussen T."/>
            <person name="Sandve S.R."/>
            <person name="Heier L."/>
            <person name="Spannagl M."/>
            <person name="Pfeifer M."/>
            <person name="Jakobsen K.S."/>
            <person name="Wulff B.B."/>
            <person name="Steuernagel B."/>
            <person name="Mayer K.F."/>
            <person name="Olsen O.A."/>
        </authorList>
    </citation>
    <scope>NUCLEOTIDE SEQUENCE [LARGE SCALE GENOMIC DNA]</scope>
    <source>
        <strain evidence="8">cv. AL8/78</strain>
    </source>
</reference>
<dbReference type="Proteomes" id="UP000015105">
    <property type="component" value="Chromosome 2D"/>
</dbReference>
<accession>A0A453DFV9</accession>
<dbReference type="Gene3D" id="1.10.10.60">
    <property type="entry name" value="Homeodomain-like"/>
    <property type="match status" value="1"/>
</dbReference>
<dbReference type="EnsemblPlants" id="AET2Gv21226700.6">
    <property type="protein sequence ID" value="AET2Gv21226700.6"/>
    <property type="gene ID" value="AET2Gv21226700"/>
</dbReference>